<reference evidence="7 8" key="1">
    <citation type="journal article" date="2014" name="Int. J. Syst. Evol. Microbiol.">
        <title>Celeribacter indicus sp. nov., a polycyclic aromatic hydrocarbon-degrading bacterium from deep-sea sediment and reclassification of Huaishuia halophila as Celeribacter halophilus comb. nov.</title>
        <authorList>
            <person name="Lai Q."/>
            <person name="Cao J."/>
            <person name="Yuan J."/>
            <person name="Li F."/>
            <person name="Shao Z."/>
        </authorList>
    </citation>
    <scope>NUCLEOTIDE SEQUENCE [LARGE SCALE GENOMIC DNA]</scope>
    <source>
        <strain evidence="7">P73</strain>
    </source>
</reference>
<gene>
    <name evidence="7" type="ORF">P73_3531</name>
</gene>
<dbReference type="HOGENOM" id="CLU_017387_1_0_5"/>
<dbReference type="InterPro" id="IPR010963">
    <property type="entry name" value="PHA_synth_I"/>
</dbReference>
<dbReference type="NCBIfam" id="TIGR01838">
    <property type="entry name" value="PHA_synth_I"/>
    <property type="match status" value="1"/>
</dbReference>
<proteinExistence type="predicted"/>
<dbReference type="InterPro" id="IPR029058">
    <property type="entry name" value="AB_hydrolase_fold"/>
</dbReference>
<protein>
    <submittedName>
        <fullName evidence="7">Poly(3-hydroxyalkanoate) polymerase</fullName>
    </submittedName>
</protein>
<dbReference type="GO" id="GO:0042619">
    <property type="term" value="P:poly-hydroxybutyrate biosynthetic process"/>
    <property type="evidence" value="ECO:0007669"/>
    <property type="project" value="InterPro"/>
</dbReference>
<keyword evidence="4" id="KW-0012">Acyltransferase</keyword>
<dbReference type="GO" id="GO:0016746">
    <property type="term" value="F:acyltransferase activity"/>
    <property type="evidence" value="ECO:0007669"/>
    <property type="project" value="UniProtKB-KW"/>
</dbReference>
<dbReference type="Gene3D" id="3.40.50.1820">
    <property type="entry name" value="alpha/beta hydrolase"/>
    <property type="match status" value="1"/>
</dbReference>
<keyword evidence="2" id="KW-0963">Cytoplasm</keyword>
<evidence type="ECO:0000313" key="7">
    <source>
        <dbReference type="EMBL" id="AJE48246.1"/>
    </source>
</evidence>
<evidence type="ECO:0000256" key="5">
    <source>
        <dbReference type="SAM" id="MobiDB-lite"/>
    </source>
</evidence>
<sequence>MGLDKGRTPGAGTEVGAPDLDKLNANIAKIEALSQRLGVALAQRKPIPASLQGPGQELFVKAAAAYLSEMMNNPARIVEHQVGHWGKTLKHYVDAQHRLATGDLTPPPDETPKDRRFANPLWESNPFFNFLKQQYLMNAEAIGTAVGDLEGLEARDRRRVDYFARQVIDMMSPTNFLATNPDALQHAIDTEGESLVRGLENLVRDLEEHQGEMVVSLVDKEAFEVGRNIGATEGSVVFRNRMFELIQYAPATETTYRTPLLILPPWINKFYILDLRPQNSLIKWLVEQGHTVFVVSWVNPNEAYAEVGMDDYVEEGFLTAIAQVKALTREEKINVVGYCIAGTTLALTLALMKQRGDRSVRSATFFTALTDFSDQGEVGVFLDDDFVDGIEAEATRTGLMKSLFMSRTFSYLRANDLIYQPAIRSYLMGEAPPAFDLLYWNADATNLPGRMAVGYLRGLCQRDEFATTGFPLCGTKVHLSEVDVPLCAVGCESDHIAAWMSSYNGIRQMGARSKTFILSESGHIAGIINPPSKKKYGHYTNDDLSLAPEAWKETATFHEGSWWPRWQGWLAKRSGKKIPARQPGDSGAEILGAAPGRYVTSQSSS</sequence>
<feature type="region of interest" description="Disordered" evidence="5">
    <location>
        <begin position="575"/>
        <end position="605"/>
    </location>
</feature>
<dbReference type="PANTHER" id="PTHR36837:SF5">
    <property type="entry name" value="POLY-3-HYDROXYBUTYRATE SYNTHASE"/>
    <property type="match status" value="1"/>
</dbReference>
<keyword evidence="3" id="KW-0808">Transferase</keyword>
<feature type="domain" description="Poly-beta-hydroxybutyrate polymerase N-terminal" evidence="6">
    <location>
        <begin position="113"/>
        <end position="285"/>
    </location>
</feature>
<accession>A0A0B5E5H4</accession>
<dbReference type="Proteomes" id="UP000031521">
    <property type="component" value="Chromosome"/>
</dbReference>
<evidence type="ECO:0000256" key="1">
    <source>
        <dbReference type="ARBA" id="ARBA00004496"/>
    </source>
</evidence>
<evidence type="ECO:0000256" key="4">
    <source>
        <dbReference type="ARBA" id="ARBA00023315"/>
    </source>
</evidence>
<dbReference type="SUPFAM" id="SSF53474">
    <property type="entry name" value="alpha/beta-Hydrolases"/>
    <property type="match status" value="1"/>
</dbReference>
<dbReference type="InterPro" id="IPR010941">
    <property type="entry name" value="PhaC_N"/>
</dbReference>
<organism evidence="7 8">
    <name type="scientific">Celeribacter indicus</name>
    <dbReference type="NCBI Taxonomy" id="1208324"/>
    <lineage>
        <taxon>Bacteria</taxon>
        <taxon>Pseudomonadati</taxon>
        <taxon>Pseudomonadota</taxon>
        <taxon>Alphaproteobacteria</taxon>
        <taxon>Rhodobacterales</taxon>
        <taxon>Roseobacteraceae</taxon>
        <taxon>Celeribacter</taxon>
    </lineage>
</organism>
<evidence type="ECO:0000313" key="8">
    <source>
        <dbReference type="Proteomes" id="UP000031521"/>
    </source>
</evidence>
<dbReference type="Pfam" id="PF07167">
    <property type="entry name" value="PhaC_N"/>
    <property type="match status" value="1"/>
</dbReference>
<dbReference type="OrthoDB" id="7208816at2"/>
<comment type="subcellular location">
    <subcellularLocation>
        <location evidence="1">Cytoplasm</location>
    </subcellularLocation>
</comment>
<dbReference type="EMBL" id="CP004393">
    <property type="protein sequence ID" value="AJE48246.1"/>
    <property type="molecule type" value="Genomic_DNA"/>
</dbReference>
<evidence type="ECO:0000259" key="6">
    <source>
        <dbReference type="Pfam" id="PF07167"/>
    </source>
</evidence>
<dbReference type="InterPro" id="IPR051321">
    <property type="entry name" value="PHA/PHB_synthase"/>
</dbReference>
<name>A0A0B5E5H4_9RHOB</name>
<evidence type="ECO:0000256" key="2">
    <source>
        <dbReference type="ARBA" id="ARBA00022490"/>
    </source>
</evidence>
<dbReference type="RefSeq" id="WP_043870613.1">
    <property type="nucleotide sequence ID" value="NZ_CP004393.1"/>
</dbReference>
<dbReference type="STRING" id="1208324.P73_3531"/>
<evidence type="ECO:0000256" key="3">
    <source>
        <dbReference type="ARBA" id="ARBA00022679"/>
    </source>
</evidence>
<dbReference type="GO" id="GO:0005737">
    <property type="term" value="C:cytoplasm"/>
    <property type="evidence" value="ECO:0007669"/>
    <property type="project" value="UniProtKB-SubCell"/>
</dbReference>
<keyword evidence="8" id="KW-1185">Reference proteome</keyword>
<dbReference type="PANTHER" id="PTHR36837">
    <property type="entry name" value="POLY(3-HYDROXYALKANOATE) POLYMERASE SUBUNIT PHAC"/>
    <property type="match status" value="1"/>
</dbReference>
<dbReference type="KEGG" id="cid:P73_3531"/>
<dbReference type="AlphaFoldDB" id="A0A0B5E5H4"/>